<dbReference type="EMBL" id="EQ962658">
    <property type="protein sequence ID" value="EED13543.1"/>
    <property type="molecule type" value="Genomic_DNA"/>
</dbReference>
<feature type="region of interest" description="Disordered" evidence="6">
    <location>
        <begin position="74"/>
        <end position="94"/>
    </location>
</feature>
<keyword evidence="3" id="KW-0863">Zinc-finger</keyword>
<evidence type="ECO:0000256" key="3">
    <source>
        <dbReference type="ARBA" id="ARBA00022771"/>
    </source>
</evidence>
<evidence type="ECO:0000313" key="7">
    <source>
        <dbReference type="EMBL" id="EED13543.1"/>
    </source>
</evidence>
<evidence type="ECO:0008006" key="9">
    <source>
        <dbReference type="Google" id="ProtNLM"/>
    </source>
</evidence>
<dbReference type="STRING" id="441959.B8MM31"/>
<dbReference type="InParanoid" id="B8MM31"/>
<reference evidence="8" key="1">
    <citation type="journal article" date="2015" name="Genome Announc.">
        <title>Genome sequence of the AIDS-associated pathogen Penicillium marneffei (ATCC18224) and its near taxonomic relative Talaromyces stipitatus (ATCC10500).</title>
        <authorList>
            <person name="Nierman W.C."/>
            <person name="Fedorova-Abrams N.D."/>
            <person name="Andrianopoulos A."/>
        </authorList>
    </citation>
    <scope>NUCLEOTIDE SEQUENCE [LARGE SCALE GENOMIC DNA]</scope>
    <source>
        <strain evidence="8">ATCC 10500 / CBS 375.48 / QM 6759 / NRRL 1006</strain>
    </source>
</reference>
<evidence type="ECO:0000313" key="8">
    <source>
        <dbReference type="Proteomes" id="UP000001745"/>
    </source>
</evidence>
<organism evidence="7 8">
    <name type="scientific">Talaromyces stipitatus (strain ATCC 10500 / CBS 375.48 / QM 6759 / NRRL 1006)</name>
    <name type="common">Penicillium stipitatum</name>
    <dbReference type="NCBI Taxonomy" id="441959"/>
    <lineage>
        <taxon>Eukaryota</taxon>
        <taxon>Fungi</taxon>
        <taxon>Dikarya</taxon>
        <taxon>Ascomycota</taxon>
        <taxon>Pezizomycotina</taxon>
        <taxon>Eurotiomycetes</taxon>
        <taxon>Eurotiomycetidae</taxon>
        <taxon>Eurotiales</taxon>
        <taxon>Trichocomaceae</taxon>
        <taxon>Talaromyces</taxon>
        <taxon>Talaromyces sect. Talaromyces</taxon>
    </lineage>
</organism>
<keyword evidence="4" id="KW-0862">Zinc</keyword>
<dbReference type="HOGENOM" id="CLU_404990_0_0_1"/>
<evidence type="ECO:0000256" key="4">
    <source>
        <dbReference type="ARBA" id="ARBA00022833"/>
    </source>
</evidence>
<dbReference type="OrthoDB" id="2143914at2759"/>
<gene>
    <name evidence="7" type="ORF">TSTA_097990</name>
</gene>
<dbReference type="GeneID" id="8108438"/>
<accession>B8MM31</accession>
<sequence length="679" mass="76375">MSAPITVSYSGRSRLGINKPDVPSDPSIITDSPDKKFPCGLMNKTTCPNNDLFAVNPASPKSVALYGHAQIVGDPEPASDAKSDTQRFSSKRRLGDETDLELPCKRSSSDSLTAKDHLCTLYSYFSEASLHERLDFLSWLFRSELSESLLASSVELPFTRVKTADQCAESARTQHCRPPATPNGRRVTSTRSINGKGWEPDEINFLVQLKEAGLPWSVIANRFREQFPGRSIGSIQTLKVTVVIRLTVAEARVLAFERPEAAGQRYLVANSAYSYQQICDIIREKFPELQGSTPKDTLGEPFPPVYRLDTSKSHVSPENYYSAPRHGFMKNFLAASSASKPTGIIDRFIRPHRENTRQPGFWKLANGGSDDKAGLEDQIESQSVEGLRTFEYATSQSSSLTPNDSASQIQSSTLINPFLEPPKPKRQQKETSWHRILDFQEIEDPDTGENLASIVYKVLCELDIKAKLISITSDNASNNLEMAEILHNLLKANYEQGNTQQIMRYQGEGSFICYLIHILNLIVKEFLAVLKASDITEDFQIIEDLENNPSLAQSQKVQEREGKFKDFDADVANAAKSAMRKYDKYYTLMDDSCDILYITMLLDPRFKKLVLEHELWDEAQDIITAMQEQLEIQYPITHKPKFFIASEEPGPSVTLQNPHKTIVCKGIDCWIMLRDTDRS</sequence>
<keyword evidence="5" id="KW-0539">Nucleus</keyword>
<protein>
    <recommendedName>
        <fullName evidence="9">Myb-like domain-containing protein</fullName>
    </recommendedName>
</protein>
<evidence type="ECO:0000256" key="2">
    <source>
        <dbReference type="ARBA" id="ARBA00022723"/>
    </source>
</evidence>
<dbReference type="InterPro" id="IPR052035">
    <property type="entry name" value="ZnF_BED_domain_contain"/>
</dbReference>
<comment type="subcellular location">
    <subcellularLocation>
        <location evidence="1">Nucleus</location>
    </subcellularLocation>
</comment>
<dbReference type="Proteomes" id="UP000001745">
    <property type="component" value="Unassembled WGS sequence"/>
</dbReference>
<feature type="region of interest" description="Disordered" evidence="6">
    <location>
        <begin position="1"/>
        <end position="29"/>
    </location>
</feature>
<evidence type="ECO:0000256" key="1">
    <source>
        <dbReference type="ARBA" id="ARBA00004123"/>
    </source>
</evidence>
<dbReference type="SUPFAM" id="SSF53098">
    <property type="entry name" value="Ribonuclease H-like"/>
    <property type="match status" value="1"/>
</dbReference>
<keyword evidence="2" id="KW-0479">Metal-binding</keyword>
<feature type="region of interest" description="Disordered" evidence="6">
    <location>
        <begin position="170"/>
        <end position="193"/>
    </location>
</feature>
<dbReference type="eggNOG" id="KOG1121">
    <property type="taxonomic scope" value="Eukaryota"/>
</dbReference>
<evidence type="ECO:0000256" key="6">
    <source>
        <dbReference type="SAM" id="MobiDB-lite"/>
    </source>
</evidence>
<dbReference type="AlphaFoldDB" id="B8MM31"/>
<dbReference type="InterPro" id="IPR012337">
    <property type="entry name" value="RNaseH-like_sf"/>
</dbReference>
<dbReference type="RefSeq" id="XP_002485781.1">
    <property type="nucleotide sequence ID" value="XM_002485736.1"/>
</dbReference>
<evidence type="ECO:0000256" key="5">
    <source>
        <dbReference type="ARBA" id="ARBA00023242"/>
    </source>
</evidence>
<name>B8MM31_TALSN</name>
<dbReference type="GO" id="GO:0008270">
    <property type="term" value="F:zinc ion binding"/>
    <property type="evidence" value="ECO:0007669"/>
    <property type="project" value="UniProtKB-KW"/>
</dbReference>
<proteinExistence type="predicted"/>
<dbReference type="GO" id="GO:0005634">
    <property type="term" value="C:nucleus"/>
    <property type="evidence" value="ECO:0007669"/>
    <property type="project" value="UniProtKB-SubCell"/>
</dbReference>
<dbReference type="Gene3D" id="3.40.50.720">
    <property type="entry name" value="NAD(P)-binding Rossmann-like Domain"/>
    <property type="match status" value="1"/>
</dbReference>
<dbReference type="PANTHER" id="PTHR46481">
    <property type="entry name" value="ZINC FINGER BED DOMAIN-CONTAINING PROTEIN 4"/>
    <property type="match status" value="1"/>
</dbReference>
<feature type="compositionally biased region" description="Polar residues" evidence="6">
    <location>
        <begin position="1"/>
        <end position="11"/>
    </location>
</feature>
<dbReference type="VEuPathDB" id="FungiDB:TSTA_097990"/>
<dbReference type="PANTHER" id="PTHR46481:SF10">
    <property type="entry name" value="ZINC FINGER BED DOMAIN-CONTAINING PROTEIN 39"/>
    <property type="match status" value="1"/>
</dbReference>
<keyword evidence="8" id="KW-1185">Reference proteome</keyword>